<dbReference type="InterPro" id="IPR046644">
    <property type="entry name" value="DUF6756"/>
</dbReference>
<protein>
    <submittedName>
        <fullName evidence="1">Uncharacterized protein</fullName>
    </submittedName>
</protein>
<keyword evidence="2" id="KW-1185">Reference proteome</keyword>
<comment type="caution">
    <text evidence="1">The sequence shown here is derived from an EMBL/GenBank/DDBJ whole genome shotgun (WGS) entry which is preliminary data.</text>
</comment>
<dbReference type="RefSeq" id="WP_194141036.1">
    <property type="nucleotide sequence ID" value="NZ_PRDM01000006.1"/>
</dbReference>
<proteinExistence type="predicted"/>
<sequence length="169" mass="20511">MNKERHLLRKNQNGLRPKIAEIISEQMILEKDFRPLSIKEDWKQIEENIYQKFCHYNRIRSTWLWNTFKLDTFSASNLSSRPETYLDQLIEESETVWYIVSETVNEKNKFWFYEGKIKTIQKIIDESWLYDLYIVSKKYEWLIAINHHDTLIATGNVMPDKLRQLKVAY</sequence>
<evidence type="ECO:0000313" key="1">
    <source>
        <dbReference type="EMBL" id="MBE8727910.1"/>
    </source>
</evidence>
<gene>
    <name evidence="1" type="ORF">C4F50_23590</name>
</gene>
<dbReference type="Proteomes" id="UP000640614">
    <property type="component" value="Unassembled WGS sequence"/>
</dbReference>
<organism evidence="1 2">
    <name type="scientific">Flavobacterium hungaricum</name>
    <dbReference type="NCBI Taxonomy" id="2082725"/>
    <lineage>
        <taxon>Bacteria</taxon>
        <taxon>Pseudomonadati</taxon>
        <taxon>Bacteroidota</taxon>
        <taxon>Flavobacteriia</taxon>
        <taxon>Flavobacteriales</taxon>
        <taxon>Flavobacteriaceae</taxon>
        <taxon>Flavobacterium</taxon>
    </lineage>
</organism>
<name>A0ABR9TRC3_9FLAO</name>
<dbReference type="EMBL" id="PRDM01000006">
    <property type="protein sequence ID" value="MBE8727910.1"/>
    <property type="molecule type" value="Genomic_DNA"/>
</dbReference>
<dbReference type="Pfam" id="PF20541">
    <property type="entry name" value="DUF6756"/>
    <property type="match status" value="1"/>
</dbReference>
<accession>A0ABR9TRC3</accession>
<reference evidence="1 2" key="1">
    <citation type="submission" date="2018-07" db="EMBL/GenBank/DDBJ databases">
        <title>Genome assembly of strain KB82.</title>
        <authorList>
            <person name="Kukolya J."/>
            <person name="Horvath B."/>
            <person name="Nagy I."/>
            <person name="Toth A."/>
        </authorList>
    </citation>
    <scope>NUCLEOTIDE SEQUENCE [LARGE SCALE GENOMIC DNA]</scope>
    <source>
        <strain evidence="1 2">Kb82</strain>
    </source>
</reference>
<evidence type="ECO:0000313" key="2">
    <source>
        <dbReference type="Proteomes" id="UP000640614"/>
    </source>
</evidence>